<keyword evidence="5" id="KW-1185">Reference proteome</keyword>
<evidence type="ECO:0000313" key="4">
    <source>
        <dbReference type="Proteomes" id="UP000183417"/>
    </source>
</evidence>
<protein>
    <recommendedName>
        <fullName evidence="1">MAE-28990/MAE-18760-like HEPN domain-containing protein</fullName>
    </recommendedName>
</protein>
<organism evidence="3 4">
    <name type="scientific">Delftia lacustris</name>
    <dbReference type="NCBI Taxonomy" id="558537"/>
    <lineage>
        <taxon>Bacteria</taxon>
        <taxon>Pseudomonadati</taxon>
        <taxon>Pseudomonadota</taxon>
        <taxon>Betaproteobacteria</taxon>
        <taxon>Burkholderiales</taxon>
        <taxon>Comamonadaceae</taxon>
        <taxon>Delftia</taxon>
    </lineage>
</organism>
<sequence length="224" mass="24870">MKIRSTEDLTNYLDDDLAWRRKEIIELRVMAKSAKAKKADVHVRAGVAMLYAHWEGFIKNASNAYVVFVSARGMKTRDLQDSFIALSIKTKLSLMGDSGKSSVAVPAITHLMSLLDKPALLPVTGITAEGNLKSDVFVNIAGWLGIDVARYSSRFNLIDETLLASRNRIAHGEYLSISTQRFETLAEEILELMMWFKTDLENAAALKSFQRIDSTLPALATSVT</sequence>
<dbReference type="EMBL" id="FNPE01000018">
    <property type="protein sequence ID" value="SDZ33816.1"/>
    <property type="molecule type" value="Genomic_DNA"/>
</dbReference>
<accession>A0A1H3S705</accession>
<dbReference type="EMBL" id="CP065748">
    <property type="protein sequence ID" value="QPS83862.1"/>
    <property type="molecule type" value="Genomic_DNA"/>
</dbReference>
<evidence type="ECO:0000313" key="5">
    <source>
        <dbReference type="Proteomes" id="UP000595064"/>
    </source>
</evidence>
<dbReference type="InterPro" id="IPR040788">
    <property type="entry name" value="HEPN_MAE_28990"/>
</dbReference>
<proteinExistence type="predicted"/>
<evidence type="ECO:0000313" key="3">
    <source>
        <dbReference type="EMBL" id="SDZ33816.1"/>
    </source>
</evidence>
<dbReference type="RefSeq" id="WP_016453861.1">
    <property type="nucleotide sequence ID" value="NZ_CP065748.1"/>
</dbReference>
<dbReference type="Proteomes" id="UP000595064">
    <property type="component" value="Chromosome"/>
</dbReference>
<evidence type="ECO:0000259" key="1">
    <source>
        <dbReference type="Pfam" id="PF18737"/>
    </source>
</evidence>
<reference evidence="3 4" key="1">
    <citation type="submission" date="2016-10" db="EMBL/GenBank/DDBJ databases">
        <authorList>
            <person name="de Groot N.N."/>
        </authorList>
    </citation>
    <scope>NUCLEOTIDE SEQUENCE [LARGE SCALE GENOMIC DNA]</scope>
    <source>
        <strain evidence="3 4">LMG 24775</strain>
    </source>
</reference>
<dbReference type="Proteomes" id="UP000183417">
    <property type="component" value="Unassembled WGS sequence"/>
</dbReference>
<dbReference type="GeneID" id="94694065"/>
<feature type="domain" description="MAE-28990/MAE-18760-like HEPN" evidence="1">
    <location>
        <begin position="12"/>
        <end position="207"/>
    </location>
</feature>
<dbReference type="AlphaFoldDB" id="A0A1H3S705"/>
<evidence type="ECO:0000313" key="2">
    <source>
        <dbReference type="EMBL" id="QPS83862.1"/>
    </source>
</evidence>
<name>A0A1H3S705_9BURK</name>
<dbReference type="KEGG" id="dla:I6G47_12710"/>
<dbReference type="Pfam" id="PF18737">
    <property type="entry name" value="HEPN_MAE_28990"/>
    <property type="match status" value="1"/>
</dbReference>
<reference evidence="2 5" key="2">
    <citation type="submission" date="2020-12" db="EMBL/GenBank/DDBJ databases">
        <title>FDA dAtabase for Regulatory Grade micrObial Sequences (FDA-ARGOS): Supporting development and validation of Infectious Disease Dx tests.</title>
        <authorList>
            <person name="Sproer C."/>
            <person name="Gronow S."/>
            <person name="Severitt S."/>
            <person name="Schroder I."/>
            <person name="Tallon L."/>
            <person name="Sadzewicz L."/>
            <person name="Zhao X."/>
            <person name="Boylan J."/>
            <person name="Ott S."/>
            <person name="Bowen H."/>
            <person name="Vavikolanu K."/>
            <person name="Mehta A."/>
            <person name="Aluvathingal J."/>
            <person name="Nadendla S."/>
            <person name="Lowell S."/>
            <person name="Myers T."/>
            <person name="Yan Y."/>
            <person name="Sichtig H."/>
        </authorList>
    </citation>
    <scope>NUCLEOTIDE SEQUENCE [LARGE SCALE GENOMIC DNA]</scope>
    <source>
        <strain evidence="2 5">FDAARGOS_890</strain>
    </source>
</reference>
<gene>
    <name evidence="2" type="ORF">I6G47_12710</name>
    <name evidence="3" type="ORF">SAMN05421547_118105</name>
</gene>